<dbReference type="EMBL" id="LBJQ01000042">
    <property type="protein sequence ID" value="RXH33414.1"/>
    <property type="molecule type" value="Genomic_DNA"/>
</dbReference>
<dbReference type="RefSeq" id="WP_128917774.1">
    <property type="nucleotide sequence ID" value="NZ_LBJC01000060.1"/>
</dbReference>
<reference evidence="1 2" key="1">
    <citation type="submission" date="2015-04" db="EMBL/GenBank/DDBJ databases">
        <title>Comparative genomics of rhizobia nodulating Arachis hypogaea in China.</title>
        <authorList>
            <person name="Li Y."/>
        </authorList>
    </citation>
    <scope>NUCLEOTIDE SEQUENCE [LARGE SCALE GENOMIC DNA]</scope>
    <source>
        <strain evidence="1 2">CCBAU 51757</strain>
    </source>
</reference>
<accession>A0A4Q0SD90</accession>
<dbReference type="OrthoDB" id="8256557at2"/>
<organism evidence="1 2">
    <name type="scientific">Bradyrhizobium nanningense</name>
    <dbReference type="NCBI Taxonomy" id="1325118"/>
    <lineage>
        <taxon>Bacteria</taxon>
        <taxon>Pseudomonadati</taxon>
        <taxon>Pseudomonadota</taxon>
        <taxon>Alphaproteobacteria</taxon>
        <taxon>Hyphomicrobiales</taxon>
        <taxon>Nitrobacteraceae</taxon>
        <taxon>Bradyrhizobium</taxon>
    </lineage>
</organism>
<protein>
    <submittedName>
        <fullName evidence="1">Uncharacterized protein</fullName>
    </submittedName>
</protein>
<evidence type="ECO:0000313" key="2">
    <source>
        <dbReference type="Proteomes" id="UP000289546"/>
    </source>
</evidence>
<comment type="caution">
    <text evidence="1">The sequence shown here is derived from an EMBL/GenBank/DDBJ whole genome shotgun (WGS) entry which is preliminary data.</text>
</comment>
<evidence type="ECO:0000313" key="1">
    <source>
        <dbReference type="EMBL" id="RXH33414.1"/>
    </source>
</evidence>
<keyword evidence="2" id="KW-1185">Reference proteome</keyword>
<name>A0A4Q0SD90_9BRAD</name>
<sequence length="137" mass="15637">MSTKSRQYLFGTQIKMSAERAKEARKEADKLACEAWNYRMLGYKGPAQPSPTIGDAINGGYPYLEVRCLGCDTNQTVALEVIRRPKITPVHELERYMRCKECSQVRGYPYKRSTLVALRPTKISASHPPSIWWPGER</sequence>
<dbReference type="Proteomes" id="UP000289546">
    <property type="component" value="Unassembled WGS sequence"/>
</dbReference>
<proteinExistence type="predicted"/>
<gene>
    <name evidence="1" type="ORF">XH99_09670</name>
</gene>
<dbReference type="AlphaFoldDB" id="A0A4Q0SD90"/>